<organism evidence="11 12">
    <name type="scientific">Zoogloea ramigera</name>
    <dbReference type="NCBI Taxonomy" id="350"/>
    <lineage>
        <taxon>Bacteria</taxon>
        <taxon>Pseudomonadati</taxon>
        <taxon>Pseudomonadota</taxon>
        <taxon>Betaproteobacteria</taxon>
        <taxon>Rhodocyclales</taxon>
        <taxon>Zoogloeaceae</taxon>
        <taxon>Zoogloea</taxon>
    </lineage>
</organism>
<dbReference type="CDD" id="cd06225">
    <property type="entry name" value="HAMP"/>
    <property type="match status" value="1"/>
</dbReference>
<feature type="transmembrane region" description="Helical" evidence="8">
    <location>
        <begin position="275"/>
        <end position="295"/>
    </location>
</feature>
<dbReference type="EMBL" id="BJNV01000057">
    <property type="protein sequence ID" value="GEC96904.1"/>
    <property type="molecule type" value="Genomic_DNA"/>
</dbReference>
<dbReference type="PANTHER" id="PTHR32089">
    <property type="entry name" value="METHYL-ACCEPTING CHEMOTAXIS PROTEIN MCPB"/>
    <property type="match status" value="1"/>
</dbReference>
<keyword evidence="12" id="KW-1185">Reference proteome</keyword>
<protein>
    <submittedName>
        <fullName evidence="11">Methyl-accepting chemotaxis protein</fullName>
    </submittedName>
</protein>
<dbReference type="Pfam" id="PF17201">
    <property type="entry name" value="Cache_3-Cache_2"/>
    <property type="match status" value="1"/>
</dbReference>
<dbReference type="Pfam" id="PF00015">
    <property type="entry name" value="MCPsignal"/>
    <property type="match status" value="1"/>
</dbReference>
<gene>
    <name evidence="11" type="ORF">ZRA01_29770</name>
</gene>
<comment type="similarity">
    <text evidence="6">Belongs to the methyl-accepting chemotaxis (MCP) protein family.</text>
</comment>
<keyword evidence="3 8" id="KW-1133">Transmembrane helix</keyword>
<dbReference type="SMART" id="SM00304">
    <property type="entry name" value="HAMP"/>
    <property type="match status" value="2"/>
</dbReference>
<evidence type="ECO:0000259" key="9">
    <source>
        <dbReference type="PROSITE" id="PS50111"/>
    </source>
</evidence>
<comment type="caution">
    <text evidence="11">The sequence shown here is derived from an EMBL/GenBank/DDBJ whole genome shotgun (WGS) entry which is preliminary data.</text>
</comment>
<keyword evidence="5 7" id="KW-0807">Transducer</keyword>
<dbReference type="SUPFAM" id="SSF103190">
    <property type="entry name" value="Sensory domain-like"/>
    <property type="match status" value="1"/>
</dbReference>
<dbReference type="InterPro" id="IPR004090">
    <property type="entry name" value="Chemotax_Me-accpt_rcpt"/>
</dbReference>
<reference evidence="11 12" key="1">
    <citation type="submission" date="2019-06" db="EMBL/GenBank/DDBJ databases">
        <title>Whole genome shotgun sequence of Zoogloea ramigera NBRC 15342.</title>
        <authorList>
            <person name="Hosoyama A."/>
            <person name="Uohara A."/>
            <person name="Ohji S."/>
            <person name="Ichikawa N."/>
        </authorList>
    </citation>
    <scope>NUCLEOTIDE SEQUENCE [LARGE SCALE GENOMIC DNA]</scope>
    <source>
        <strain evidence="11 12">NBRC 15342</strain>
    </source>
</reference>
<feature type="domain" description="Methyl-accepting transducer" evidence="9">
    <location>
        <begin position="358"/>
        <end position="594"/>
    </location>
</feature>
<dbReference type="GO" id="GO:0007165">
    <property type="term" value="P:signal transduction"/>
    <property type="evidence" value="ECO:0007669"/>
    <property type="project" value="UniProtKB-KW"/>
</dbReference>
<evidence type="ECO:0000256" key="2">
    <source>
        <dbReference type="ARBA" id="ARBA00022692"/>
    </source>
</evidence>
<dbReference type="Gene3D" id="1.10.287.950">
    <property type="entry name" value="Methyl-accepting chemotaxis protein"/>
    <property type="match status" value="1"/>
</dbReference>
<dbReference type="PRINTS" id="PR00260">
    <property type="entry name" value="CHEMTRNSDUCR"/>
</dbReference>
<keyword evidence="4 8" id="KW-0472">Membrane</keyword>
<dbReference type="Pfam" id="PF00672">
    <property type="entry name" value="HAMP"/>
    <property type="match status" value="1"/>
</dbReference>
<dbReference type="GO" id="GO:0006935">
    <property type="term" value="P:chemotaxis"/>
    <property type="evidence" value="ECO:0007669"/>
    <property type="project" value="InterPro"/>
</dbReference>
<dbReference type="GO" id="GO:0004888">
    <property type="term" value="F:transmembrane signaling receptor activity"/>
    <property type="evidence" value="ECO:0007669"/>
    <property type="project" value="InterPro"/>
</dbReference>
<keyword evidence="2 8" id="KW-0812">Transmembrane</keyword>
<evidence type="ECO:0000313" key="12">
    <source>
        <dbReference type="Proteomes" id="UP000318422"/>
    </source>
</evidence>
<evidence type="ECO:0000256" key="6">
    <source>
        <dbReference type="ARBA" id="ARBA00029447"/>
    </source>
</evidence>
<comment type="subcellular location">
    <subcellularLocation>
        <location evidence="1">Membrane</location>
        <topology evidence="1">Multi-pass membrane protein</topology>
    </subcellularLocation>
</comment>
<sequence length="632" mass="66752">MHSVRKMLDTTHEISVGLTDKVTTLFISQFPEPFTLVADRSVQVGALEAPTLEYRGKALNLDFTAVDELTRNTGGVATIFVRQGDDFIRVSTSLKTDKGERAIGTRLGADHPARARLLAGDSYLGNAKLFGRHYMTKYVPARDRDGKVVGVLFVGFDLTSVFASLKSTIDELKFGTHGYAYVFHSQGKERGVMLFHPQFAGKDSKDLKDANGELLMEKMMAMPAGSITYPWQDPDGTTREKLALFEQTDSLGGLVVACGGYVTDFTAGSAALRNMILLASGVAALLLAALLYAFITRQLRPVRKIVQALERIGAGDLQARIGRGNDTGPTRNELDIIARSIDASTASMGQLIGELRQQSREVEGTAAALSQVSRALADNAATQSNAASAMAAGVEELAVSINILSDNARSTDSSVRETRELASQGREASGAAVSQMANIEQAVADAAGQIKHLGEASRQISSVVSVIREVADQTNLLALNAAIEAARAGEQGRGFAVVADEVRKLAERTAASTQEISRVVDSIQSGAGEAIAGMHAARGRVGEGVVKVEDSGARMAAIESGASSVAALASDMSNALAEQASAGNAIGEEVERISRLSEQNDAASQEAFQAAARLEQLASRMAESVARFSVAA</sequence>
<dbReference type="AlphaFoldDB" id="A0A4Y4CZJ3"/>
<dbReference type="PROSITE" id="PS50885">
    <property type="entry name" value="HAMP"/>
    <property type="match status" value="1"/>
</dbReference>
<dbReference type="PROSITE" id="PS50111">
    <property type="entry name" value="CHEMOTAXIS_TRANSDUC_2"/>
    <property type="match status" value="1"/>
</dbReference>
<dbReference type="Proteomes" id="UP000318422">
    <property type="component" value="Unassembled WGS sequence"/>
</dbReference>
<dbReference type="SUPFAM" id="SSF58104">
    <property type="entry name" value="Methyl-accepting chemotaxis protein (MCP) signaling domain"/>
    <property type="match status" value="1"/>
</dbReference>
<evidence type="ECO:0000256" key="3">
    <source>
        <dbReference type="ARBA" id="ARBA00022989"/>
    </source>
</evidence>
<name>A0A4Y4CZJ3_ZOORA</name>
<feature type="domain" description="HAMP" evidence="10">
    <location>
        <begin position="296"/>
        <end position="353"/>
    </location>
</feature>
<dbReference type="InterPro" id="IPR033462">
    <property type="entry name" value="Cache_3-Cache_2"/>
</dbReference>
<evidence type="ECO:0000256" key="7">
    <source>
        <dbReference type="PROSITE-ProRule" id="PRU00284"/>
    </source>
</evidence>
<dbReference type="InterPro" id="IPR003660">
    <property type="entry name" value="HAMP_dom"/>
</dbReference>
<evidence type="ECO:0000256" key="8">
    <source>
        <dbReference type="SAM" id="Phobius"/>
    </source>
</evidence>
<dbReference type="CDD" id="cd11386">
    <property type="entry name" value="MCP_signal"/>
    <property type="match status" value="1"/>
</dbReference>
<proteinExistence type="inferred from homology"/>
<dbReference type="SMART" id="SM00283">
    <property type="entry name" value="MA"/>
    <property type="match status" value="1"/>
</dbReference>
<evidence type="ECO:0000256" key="4">
    <source>
        <dbReference type="ARBA" id="ARBA00023136"/>
    </source>
</evidence>
<evidence type="ECO:0000313" key="11">
    <source>
        <dbReference type="EMBL" id="GEC96904.1"/>
    </source>
</evidence>
<accession>A0A4Y4CZJ3</accession>
<evidence type="ECO:0000259" key="10">
    <source>
        <dbReference type="PROSITE" id="PS50885"/>
    </source>
</evidence>
<evidence type="ECO:0000256" key="1">
    <source>
        <dbReference type="ARBA" id="ARBA00004141"/>
    </source>
</evidence>
<dbReference type="InterPro" id="IPR004089">
    <property type="entry name" value="MCPsignal_dom"/>
</dbReference>
<dbReference type="Gene3D" id="3.30.450.20">
    <property type="entry name" value="PAS domain"/>
    <property type="match status" value="1"/>
</dbReference>
<evidence type="ECO:0000256" key="5">
    <source>
        <dbReference type="ARBA" id="ARBA00023224"/>
    </source>
</evidence>
<dbReference type="PANTHER" id="PTHR32089:SF119">
    <property type="entry name" value="METHYL-ACCEPTING CHEMOTAXIS PROTEIN CTPL"/>
    <property type="match status" value="1"/>
</dbReference>
<dbReference type="FunFam" id="1.10.287.950:FF:000001">
    <property type="entry name" value="Methyl-accepting chemotaxis sensory transducer"/>
    <property type="match status" value="1"/>
</dbReference>
<dbReference type="GO" id="GO:0016020">
    <property type="term" value="C:membrane"/>
    <property type="evidence" value="ECO:0007669"/>
    <property type="project" value="UniProtKB-SubCell"/>
</dbReference>
<dbReference type="OrthoDB" id="9763018at2"/>
<dbReference type="InterPro" id="IPR029151">
    <property type="entry name" value="Sensor-like_sf"/>
</dbReference>